<keyword evidence="2" id="KW-1185">Reference proteome</keyword>
<accession>A0AAE1UAV1</accession>
<comment type="caution">
    <text evidence="1">The sequence shown here is derived from an EMBL/GenBank/DDBJ whole genome shotgun (WGS) entry which is preliminary data.</text>
</comment>
<dbReference type="Proteomes" id="UP001292094">
    <property type="component" value="Unassembled WGS sequence"/>
</dbReference>
<proteinExistence type="predicted"/>
<reference evidence="1" key="1">
    <citation type="submission" date="2023-11" db="EMBL/GenBank/DDBJ databases">
        <title>Genome assemblies of two species of porcelain crab, Petrolisthes cinctipes and Petrolisthes manimaculis (Anomura: Porcellanidae).</title>
        <authorList>
            <person name="Angst P."/>
        </authorList>
    </citation>
    <scope>NUCLEOTIDE SEQUENCE</scope>
    <source>
        <strain evidence="1">PB745_02</strain>
        <tissue evidence="1">Gill</tissue>
    </source>
</reference>
<gene>
    <name evidence="1" type="ORF">Pmani_011796</name>
</gene>
<dbReference type="AlphaFoldDB" id="A0AAE1UAV1"/>
<protein>
    <submittedName>
        <fullName evidence="1">Uncharacterized protein</fullName>
    </submittedName>
</protein>
<evidence type="ECO:0000313" key="2">
    <source>
        <dbReference type="Proteomes" id="UP001292094"/>
    </source>
</evidence>
<sequence length="89" mass="9853">MPVVVVGGWSPRGPALLLPPTTRQRDGADKNNTYQFAMRRTVSGHGQSHLYSTLEEVVVIKVSVLRHRPHRLHQGASRWGLVAEEAMTG</sequence>
<organism evidence="1 2">
    <name type="scientific">Petrolisthes manimaculis</name>
    <dbReference type="NCBI Taxonomy" id="1843537"/>
    <lineage>
        <taxon>Eukaryota</taxon>
        <taxon>Metazoa</taxon>
        <taxon>Ecdysozoa</taxon>
        <taxon>Arthropoda</taxon>
        <taxon>Crustacea</taxon>
        <taxon>Multicrustacea</taxon>
        <taxon>Malacostraca</taxon>
        <taxon>Eumalacostraca</taxon>
        <taxon>Eucarida</taxon>
        <taxon>Decapoda</taxon>
        <taxon>Pleocyemata</taxon>
        <taxon>Anomura</taxon>
        <taxon>Galatheoidea</taxon>
        <taxon>Porcellanidae</taxon>
        <taxon>Petrolisthes</taxon>
    </lineage>
</organism>
<dbReference type="EMBL" id="JAWZYT010000953">
    <property type="protein sequence ID" value="KAK4317088.1"/>
    <property type="molecule type" value="Genomic_DNA"/>
</dbReference>
<evidence type="ECO:0000313" key="1">
    <source>
        <dbReference type="EMBL" id="KAK4317088.1"/>
    </source>
</evidence>
<name>A0AAE1UAV1_9EUCA</name>